<dbReference type="RefSeq" id="WP_015336443.1">
    <property type="nucleotide sequence ID" value="NC_020055.1"/>
</dbReference>
<dbReference type="NCBIfam" id="TIGR01730">
    <property type="entry name" value="RND_mfp"/>
    <property type="match status" value="1"/>
</dbReference>
<dbReference type="Proteomes" id="UP000010808">
    <property type="component" value="Chromosome"/>
</dbReference>
<name>L0RCB2_9BACT</name>
<evidence type="ECO:0000313" key="2">
    <source>
        <dbReference type="EMBL" id="CCO23840.1"/>
    </source>
</evidence>
<dbReference type="SUPFAM" id="SSF111369">
    <property type="entry name" value="HlyD-like secretion proteins"/>
    <property type="match status" value="1"/>
</dbReference>
<dbReference type="InterPro" id="IPR006143">
    <property type="entry name" value="RND_pump_MFP"/>
</dbReference>
<dbReference type="PANTHER" id="PTHR30469">
    <property type="entry name" value="MULTIDRUG RESISTANCE PROTEIN MDTA"/>
    <property type="match status" value="1"/>
</dbReference>
<dbReference type="Gene3D" id="2.40.420.20">
    <property type="match status" value="1"/>
</dbReference>
<dbReference type="PATRIC" id="fig|1121451.3.peg.1802"/>
<dbReference type="HOGENOM" id="CLU_018816_18_2_7"/>
<organism evidence="2 3">
    <name type="scientific">Maridesulfovibrio hydrothermalis AM13 = DSM 14728</name>
    <dbReference type="NCBI Taxonomy" id="1121451"/>
    <lineage>
        <taxon>Bacteria</taxon>
        <taxon>Pseudomonadati</taxon>
        <taxon>Thermodesulfobacteriota</taxon>
        <taxon>Desulfovibrionia</taxon>
        <taxon>Desulfovibrionales</taxon>
        <taxon>Desulfovibrionaceae</taxon>
        <taxon>Maridesulfovibrio</taxon>
    </lineage>
</organism>
<dbReference type="STRING" id="1121451.DESAM_21563"/>
<protein>
    <submittedName>
        <fullName evidence="2">Efflux transporter, RND family, MFP subunit</fullName>
    </submittedName>
</protein>
<gene>
    <name evidence="2" type="ORF">DESAM_21563</name>
</gene>
<dbReference type="GO" id="GO:0015562">
    <property type="term" value="F:efflux transmembrane transporter activity"/>
    <property type="evidence" value="ECO:0007669"/>
    <property type="project" value="TreeGrafter"/>
</dbReference>
<dbReference type="KEGG" id="dhy:DESAM_21563"/>
<dbReference type="Gene3D" id="2.40.50.100">
    <property type="match status" value="1"/>
</dbReference>
<dbReference type="eggNOG" id="COG0845">
    <property type="taxonomic scope" value="Bacteria"/>
</dbReference>
<proteinExistence type="inferred from homology"/>
<evidence type="ECO:0000256" key="1">
    <source>
        <dbReference type="ARBA" id="ARBA00009477"/>
    </source>
</evidence>
<dbReference type="EMBL" id="FO203522">
    <property type="protein sequence ID" value="CCO23840.1"/>
    <property type="molecule type" value="Genomic_DNA"/>
</dbReference>
<dbReference type="OrthoDB" id="9806939at2"/>
<reference evidence="2 3" key="1">
    <citation type="submission" date="2012-10" db="EMBL/GenBank/DDBJ databases">
        <authorList>
            <person name="Genoscope - CEA"/>
        </authorList>
    </citation>
    <scope>NUCLEOTIDE SEQUENCE [LARGE SCALE GENOMIC DNA]</scope>
    <source>
        <strain evidence="3">AM13 / DSM 14728</strain>
    </source>
</reference>
<sequence length="405" mass="44437">MTRKIMYYVKQIGLKGIVPLLILVLAGFGAKAIIKTKPVARKKAPVASSPLVNVDVLKSENFQIWTPVMGTVEAAKKITLEPQVAGRVISVSESFIPGGYFEKGAEILRIDPLDYELAVKQQEALVIEAEYSLKVEKGHQRVAGREWKLLKKSSGGTAQEAELALRKPHLLKAQAVVASSKAKLKQARIDLSRTRVRTPFACMVGSKDADVGAHLSLNEPIATLVGTDEFWVMVSVPVDRLDRITIPSASNNFRGSKARIVMGAGKNSVERFGEVLRLLPSLESQGRMARVIISVKDPLNLKGGKSRPLLLGSYVNVYIDSGKLENVIAIPRTAFRDNNTLWIMKEGGVMDIRQVDPLWRDQDYIYLDEGVSAGEKLITTDISTPLQGMNLRENISVGKKVGRNG</sequence>
<dbReference type="GO" id="GO:1990281">
    <property type="term" value="C:efflux pump complex"/>
    <property type="evidence" value="ECO:0007669"/>
    <property type="project" value="TreeGrafter"/>
</dbReference>
<dbReference type="Gene3D" id="2.40.30.170">
    <property type="match status" value="1"/>
</dbReference>
<dbReference type="AlphaFoldDB" id="L0RCB2"/>
<dbReference type="Gene3D" id="1.10.287.470">
    <property type="entry name" value="Helix hairpin bin"/>
    <property type="match status" value="1"/>
</dbReference>
<evidence type="ECO:0000313" key="3">
    <source>
        <dbReference type="Proteomes" id="UP000010808"/>
    </source>
</evidence>
<accession>L0RCB2</accession>
<comment type="similarity">
    <text evidence="1">Belongs to the membrane fusion protein (MFP) (TC 8.A.1) family.</text>
</comment>
<dbReference type="PANTHER" id="PTHR30469:SF15">
    <property type="entry name" value="HLYD FAMILY OF SECRETION PROTEINS"/>
    <property type="match status" value="1"/>
</dbReference>
<keyword evidence="3" id="KW-1185">Reference proteome</keyword>